<evidence type="ECO:0000256" key="1">
    <source>
        <dbReference type="SAM" id="MobiDB-lite"/>
    </source>
</evidence>
<reference evidence="2 3" key="1">
    <citation type="journal article" date="2009" name="Stand. Genomic Sci.">
        <title>Complete genome sequence of Catenulispora acidiphila type strain (ID 139908).</title>
        <authorList>
            <person name="Copeland A."/>
            <person name="Lapidus A."/>
            <person name="Glavina Del Rio T."/>
            <person name="Nolan M."/>
            <person name="Lucas S."/>
            <person name="Chen F."/>
            <person name="Tice H."/>
            <person name="Cheng J.F."/>
            <person name="Bruce D."/>
            <person name="Goodwin L."/>
            <person name="Pitluck S."/>
            <person name="Mikhailova N."/>
            <person name="Pati A."/>
            <person name="Ivanova N."/>
            <person name="Mavromatis K."/>
            <person name="Chen A."/>
            <person name="Palaniappan K."/>
            <person name="Chain P."/>
            <person name="Land M."/>
            <person name="Hauser L."/>
            <person name="Chang Y.J."/>
            <person name="Jeffries C.D."/>
            <person name="Chertkov O."/>
            <person name="Brettin T."/>
            <person name="Detter J.C."/>
            <person name="Han C."/>
            <person name="Ali Z."/>
            <person name="Tindall B.J."/>
            <person name="Goker M."/>
            <person name="Bristow J."/>
            <person name="Eisen J.A."/>
            <person name="Markowitz V."/>
            <person name="Hugenholtz P."/>
            <person name="Kyrpides N.C."/>
            <person name="Klenk H.P."/>
        </authorList>
    </citation>
    <scope>NUCLEOTIDE SEQUENCE [LARGE SCALE GENOMIC DNA]</scope>
    <source>
        <strain evidence="3">DSM 44928 / JCM 14897 / NBRC 102108 / NRRL B-24433 / ID139908</strain>
    </source>
</reference>
<protein>
    <submittedName>
        <fullName evidence="2">Uncharacterized protein</fullName>
    </submittedName>
</protein>
<dbReference type="AlphaFoldDB" id="C7QB20"/>
<keyword evidence="3" id="KW-1185">Reference proteome</keyword>
<proteinExistence type="predicted"/>
<dbReference type="EMBL" id="CP001700">
    <property type="protein sequence ID" value="ACU76311.1"/>
    <property type="molecule type" value="Genomic_DNA"/>
</dbReference>
<name>C7QB20_CATAD</name>
<dbReference type="KEGG" id="cai:Caci_7486"/>
<feature type="region of interest" description="Disordered" evidence="1">
    <location>
        <begin position="1"/>
        <end position="20"/>
    </location>
</feature>
<sequence>MDTGGTVVKMTGADTPPAGAEVEADVGGAEIGVPLGDGVPEGVPEGVPPPVAGLGELVEVPAAGAECFADVDPHAAARQTTATTHSPARTLEAMLVPAPRIGPPVPSTCLRARVSRPPRTSLHHRVRDGQSAGSGRASLTVE</sequence>
<dbReference type="HOGENOM" id="CLU_1812303_0_0_11"/>
<dbReference type="STRING" id="479433.Caci_7486"/>
<organism evidence="2 3">
    <name type="scientific">Catenulispora acidiphila (strain DSM 44928 / JCM 14897 / NBRC 102108 / NRRL B-24433 / ID139908)</name>
    <dbReference type="NCBI Taxonomy" id="479433"/>
    <lineage>
        <taxon>Bacteria</taxon>
        <taxon>Bacillati</taxon>
        <taxon>Actinomycetota</taxon>
        <taxon>Actinomycetes</taxon>
        <taxon>Catenulisporales</taxon>
        <taxon>Catenulisporaceae</taxon>
        <taxon>Catenulispora</taxon>
    </lineage>
</organism>
<evidence type="ECO:0000313" key="2">
    <source>
        <dbReference type="EMBL" id="ACU76311.1"/>
    </source>
</evidence>
<gene>
    <name evidence="2" type="ordered locus">Caci_7486</name>
</gene>
<dbReference type="InParanoid" id="C7QB20"/>
<accession>C7QB20</accession>
<feature type="compositionally biased region" description="Basic residues" evidence="1">
    <location>
        <begin position="114"/>
        <end position="126"/>
    </location>
</feature>
<feature type="region of interest" description="Disordered" evidence="1">
    <location>
        <begin position="114"/>
        <end position="142"/>
    </location>
</feature>
<evidence type="ECO:0000313" key="3">
    <source>
        <dbReference type="Proteomes" id="UP000000851"/>
    </source>
</evidence>
<dbReference type="Proteomes" id="UP000000851">
    <property type="component" value="Chromosome"/>
</dbReference>